<name>A0ABU3DDR3_9RHOB</name>
<dbReference type="EMBL" id="JAVRHL010000001">
    <property type="protein sequence ID" value="MDT0681827.1"/>
    <property type="molecule type" value="Genomic_DNA"/>
</dbReference>
<sequence length="161" mass="17354">MSWSRRGTLLALGALGACGFRPAYAPGGGGEALRDRIAVASPETPTEFFFVGRLEERLGRADAAAYRLAYDLKLETQGFAITPDNDTQRYQIVGRLDYRLLDGATAAVLDSGRVENFTAYSAIGTTVATRASERDAYERLAVILADDLVTRLLATSGGWLT</sequence>
<evidence type="ECO:0000313" key="2">
    <source>
        <dbReference type="Proteomes" id="UP001265259"/>
    </source>
</evidence>
<dbReference type="Pfam" id="PF04390">
    <property type="entry name" value="LptE"/>
    <property type="match status" value="1"/>
</dbReference>
<protein>
    <submittedName>
        <fullName evidence="1">LPS assembly lipoprotein LptE</fullName>
    </submittedName>
</protein>
<dbReference type="PROSITE" id="PS51257">
    <property type="entry name" value="PROKAR_LIPOPROTEIN"/>
    <property type="match status" value="1"/>
</dbReference>
<dbReference type="InterPro" id="IPR007485">
    <property type="entry name" value="LPS_assembly_LptE"/>
</dbReference>
<evidence type="ECO:0000313" key="1">
    <source>
        <dbReference type="EMBL" id="MDT0681827.1"/>
    </source>
</evidence>
<keyword evidence="2" id="KW-1185">Reference proteome</keyword>
<accession>A0ABU3DDR3</accession>
<dbReference type="Gene3D" id="3.30.160.150">
    <property type="entry name" value="Lipoprotein like domain"/>
    <property type="match status" value="1"/>
</dbReference>
<gene>
    <name evidence="1" type="primary">lptE</name>
    <name evidence="1" type="ORF">RM543_03945</name>
</gene>
<organism evidence="1 2">
    <name type="scientific">Tropicimonas omnivorans</name>
    <dbReference type="NCBI Taxonomy" id="3075590"/>
    <lineage>
        <taxon>Bacteria</taxon>
        <taxon>Pseudomonadati</taxon>
        <taxon>Pseudomonadota</taxon>
        <taxon>Alphaproteobacteria</taxon>
        <taxon>Rhodobacterales</taxon>
        <taxon>Roseobacteraceae</taxon>
        <taxon>Tropicimonas</taxon>
    </lineage>
</organism>
<reference evidence="1 2" key="1">
    <citation type="submission" date="2023-09" db="EMBL/GenBank/DDBJ databases">
        <authorList>
            <person name="Rey-Velasco X."/>
        </authorList>
    </citation>
    <scope>NUCLEOTIDE SEQUENCE [LARGE SCALE GENOMIC DNA]</scope>
    <source>
        <strain evidence="1 2">F158</strain>
    </source>
</reference>
<dbReference type="Proteomes" id="UP001265259">
    <property type="component" value="Unassembled WGS sequence"/>
</dbReference>
<keyword evidence="1" id="KW-0449">Lipoprotein</keyword>
<dbReference type="RefSeq" id="WP_311689588.1">
    <property type="nucleotide sequence ID" value="NZ_JAVRHL010000001.1"/>
</dbReference>
<comment type="caution">
    <text evidence="1">The sequence shown here is derived from an EMBL/GenBank/DDBJ whole genome shotgun (WGS) entry which is preliminary data.</text>
</comment>
<proteinExistence type="predicted"/>